<protein>
    <submittedName>
        <fullName evidence="4">Cytochrome C biogenesis protein</fullName>
    </submittedName>
</protein>
<evidence type="ECO:0000256" key="2">
    <source>
        <dbReference type="SAM" id="Phobius"/>
    </source>
</evidence>
<keyword evidence="2" id="KW-0812">Transmembrane</keyword>
<dbReference type="GO" id="GO:0016491">
    <property type="term" value="F:oxidoreductase activity"/>
    <property type="evidence" value="ECO:0007669"/>
    <property type="project" value="InterPro"/>
</dbReference>
<dbReference type="InterPro" id="IPR013766">
    <property type="entry name" value="Thioredoxin_domain"/>
</dbReference>
<dbReference type="InterPro" id="IPR050553">
    <property type="entry name" value="Thioredoxin_ResA/DsbE_sf"/>
</dbReference>
<accession>A0A265NFG9</accession>
<evidence type="ECO:0000313" key="5">
    <source>
        <dbReference type="Proteomes" id="UP000216498"/>
    </source>
</evidence>
<dbReference type="InterPro" id="IPR000866">
    <property type="entry name" value="AhpC/TSA"/>
</dbReference>
<keyword evidence="2" id="KW-0472">Membrane</keyword>
<dbReference type="Gene3D" id="3.40.30.10">
    <property type="entry name" value="Glutaredoxin"/>
    <property type="match status" value="1"/>
</dbReference>
<dbReference type="PANTHER" id="PTHR42852">
    <property type="entry name" value="THIOL:DISULFIDE INTERCHANGE PROTEIN DSBE"/>
    <property type="match status" value="1"/>
</dbReference>
<evidence type="ECO:0000259" key="3">
    <source>
        <dbReference type="PROSITE" id="PS51352"/>
    </source>
</evidence>
<dbReference type="Pfam" id="PF00578">
    <property type="entry name" value="AhpC-TSA"/>
    <property type="match status" value="1"/>
</dbReference>
<keyword evidence="1" id="KW-1015">Disulfide bond</keyword>
<dbReference type="AlphaFoldDB" id="A0A265NFG9"/>
<dbReference type="Proteomes" id="UP000216498">
    <property type="component" value="Unassembled WGS sequence"/>
</dbReference>
<dbReference type="SUPFAM" id="SSF52833">
    <property type="entry name" value="Thioredoxin-like"/>
    <property type="match status" value="1"/>
</dbReference>
<dbReference type="RefSeq" id="WP_094883816.1">
    <property type="nucleotide sequence ID" value="NZ_NPMS01000001.1"/>
</dbReference>
<dbReference type="GO" id="GO:0016209">
    <property type="term" value="F:antioxidant activity"/>
    <property type="evidence" value="ECO:0007669"/>
    <property type="project" value="InterPro"/>
</dbReference>
<feature type="domain" description="Thioredoxin" evidence="3">
    <location>
        <begin position="59"/>
        <end position="199"/>
    </location>
</feature>
<dbReference type="PANTHER" id="PTHR42852:SF1">
    <property type="entry name" value="THIOREDOXIN-LIKE PROTEIN YNEN"/>
    <property type="match status" value="1"/>
</dbReference>
<feature type="transmembrane region" description="Helical" evidence="2">
    <location>
        <begin position="6"/>
        <end position="23"/>
    </location>
</feature>
<dbReference type="CDD" id="cd02966">
    <property type="entry name" value="TlpA_like_family"/>
    <property type="match status" value="1"/>
</dbReference>
<evidence type="ECO:0000256" key="1">
    <source>
        <dbReference type="ARBA" id="ARBA00023157"/>
    </source>
</evidence>
<keyword evidence="2" id="KW-1133">Transmembrane helix</keyword>
<keyword evidence="5" id="KW-1185">Reference proteome</keyword>
<dbReference type="InterPro" id="IPR036249">
    <property type="entry name" value="Thioredoxin-like_sf"/>
</dbReference>
<proteinExistence type="predicted"/>
<dbReference type="PROSITE" id="PS51352">
    <property type="entry name" value="THIOREDOXIN_2"/>
    <property type="match status" value="1"/>
</dbReference>
<reference evidence="4 5" key="1">
    <citation type="submission" date="2017-08" db="EMBL/GenBank/DDBJ databases">
        <title>Virgibacillus indicus sp. nov. and Virgibacillus profoundi sp. nov, two moderately halophilic bacteria isolated from marine sediment by using the Microfluidic Streak Plate.</title>
        <authorList>
            <person name="Xu B."/>
            <person name="Hu B."/>
            <person name="Wang J."/>
            <person name="Zhu Y."/>
            <person name="Huang L."/>
            <person name="Du W."/>
            <person name="Huang Y."/>
        </authorList>
    </citation>
    <scope>NUCLEOTIDE SEQUENCE [LARGE SCALE GENOMIC DNA]</scope>
    <source>
        <strain evidence="4 5">IO3-P2-C2</strain>
    </source>
</reference>
<name>A0A265NFG9_9BACI</name>
<gene>
    <name evidence="4" type="ORF">CIL03_03490</name>
</gene>
<dbReference type="EMBL" id="NPMS01000001">
    <property type="protein sequence ID" value="OZU90219.1"/>
    <property type="molecule type" value="Genomic_DNA"/>
</dbReference>
<dbReference type="OrthoDB" id="25753at2"/>
<sequence>MYKQIIGTVIILGLAGIVLFNFVQQTKESSEPNGPNAYNVSGDVSTEGGAIAPVESAGLEPGEIAPDFELETLEGETVKLSDYKGKKVILNFWATWCPPCREEMPEMQEFHDTYGDNVEMLAVNLTGSESNVKKVQEYIDEFNYTYPIPLDKESAVGDEYRVISVPTTYFIGTDGKIQQPRKVGPMTYDFMEEMANSLE</sequence>
<evidence type="ECO:0000313" key="4">
    <source>
        <dbReference type="EMBL" id="OZU90219.1"/>
    </source>
</evidence>
<dbReference type="InterPro" id="IPR017937">
    <property type="entry name" value="Thioredoxin_CS"/>
</dbReference>
<dbReference type="PROSITE" id="PS00194">
    <property type="entry name" value="THIOREDOXIN_1"/>
    <property type="match status" value="1"/>
</dbReference>
<organism evidence="4 5">
    <name type="scientific">Virgibacillus indicus</name>
    <dbReference type="NCBI Taxonomy" id="2024554"/>
    <lineage>
        <taxon>Bacteria</taxon>
        <taxon>Bacillati</taxon>
        <taxon>Bacillota</taxon>
        <taxon>Bacilli</taxon>
        <taxon>Bacillales</taxon>
        <taxon>Bacillaceae</taxon>
        <taxon>Virgibacillus</taxon>
    </lineage>
</organism>
<comment type="caution">
    <text evidence="4">The sequence shown here is derived from an EMBL/GenBank/DDBJ whole genome shotgun (WGS) entry which is preliminary data.</text>
</comment>